<dbReference type="InterPro" id="IPR032675">
    <property type="entry name" value="LRR_dom_sf"/>
</dbReference>
<feature type="region of interest" description="Disordered" evidence="6">
    <location>
        <begin position="669"/>
        <end position="693"/>
    </location>
</feature>
<evidence type="ECO:0000256" key="6">
    <source>
        <dbReference type="SAM" id="MobiDB-lite"/>
    </source>
</evidence>
<reference evidence="7" key="1">
    <citation type="submission" date="2022-04" db="EMBL/GenBank/DDBJ databases">
        <authorList>
            <person name="Xu L."/>
            <person name="Lv Z."/>
        </authorList>
    </citation>
    <scope>NUCLEOTIDE SEQUENCE</scope>
    <source>
        <strain evidence="7">LV_2022a</strain>
    </source>
</reference>
<evidence type="ECO:0000256" key="1">
    <source>
        <dbReference type="ARBA" id="ARBA00004138"/>
    </source>
</evidence>
<dbReference type="SUPFAM" id="SSF52058">
    <property type="entry name" value="L domain-like"/>
    <property type="match status" value="1"/>
</dbReference>
<evidence type="ECO:0000313" key="7">
    <source>
        <dbReference type="EMBL" id="KAK4473487.1"/>
    </source>
</evidence>
<dbReference type="PANTHER" id="PTHR45973">
    <property type="entry name" value="PROTEIN PHOSPHATASE 1 REGULATORY SUBUNIT SDS22-RELATED"/>
    <property type="match status" value="1"/>
</dbReference>
<dbReference type="Pfam" id="PF13516">
    <property type="entry name" value="LRR_6"/>
    <property type="match status" value="2"/>
</dbReference>
<keyword evidence="5" id="KW-0966">Cell projection</keyword>
<sequence length="1016" mass="117161">MSSTDIHLRMSLPKTTCCKKITCGTLMVDGFQANKLKRPTNRQLSTNFNNYKQTLPWNCLTKTLSSSQENKYDKLEEKNVNIQHQHQPLRRQQTNAYPLQSPPLLSPFSSSSLSSSTSKGSIDPSKVKSKATKEKPMVRNGKIINHKSCQYDKYFVDADVSTVSIKDSCYQKQEIIRYEQMNLTKCPLINSNEIYRYLSFQSNQIHDITNLQNMTKLVYLNLSNNQLISMNGLETLYSLQILLLGQNYIKRIDALNNLSNLNVLDLNHNQIKTIENISHLTKLSSLNLSYNCITYVNSLSGLISLTELNLKHNNIQYIEPIKNVPKLIWIFLSFNHIERWSQISGLAHLNLFTQVTLDGNPIVSDRIYQKMISNDKRFFKENTIVYPLRPYGNESDDNLIIDDQSLFKTNVPISFLLETKECFSVVKQKLTTPTTIMHKSLLKHLEKNEHQKQDESTLGVNCRNISTNSFSENLTKLKNHSYIASLQTKPNTITYSQNELSNLLQSDLSVLSTSSDSKSFSPKSTIEKVNEDEDDDWVDEVIDLNVEINRNDNDIDVNNCEEKNTTNYNSVGTLTNESILYPLKPSTQDNLLNFTYYLKRSTHLIVEGMLCTTVFNVIDNDKVHKMKALDVTENVNNSTKKINELVKHEIIFDHFSLLIDDLQSYQSNKNNNMPGNYVNDDDNEEEEEEERNYSSETLNLNCVVKLTIRNVNWNVFVKYIHKLHELLPHLKELNLENNELKYLHQITDLLDFEHLTELNITGSDSNSIVEQAGHLWRSFIIWSLADALNLSFFNGELIKPKELNESKNLFNLFHERLQMRNSYCTALNQHFCKKFDTIHDISSMNNKNNLRNNTNINNDSLKLMNSTLLPTLLTNILNIHHNSSHINNIRNDKVMMTTSMTTTTTTTTTSTTTDMLTKNKLHNENEITENFSSDSIKCSSHYQLKINKNSINNVKQNGFNVHVNTTEFKELENHGNGLQLIEEKLSRQNQLLKDWPFILKRLIQQAIISNYHISNQ</sequence>
<dbReference type="AlphaFoldDB" id="A0AAE2D6Z4"/>
<dbReference type="SMART" id="SM00365">
    <property type="entry name" value="LRR_SD22"/>
    <property type="match status" value="6"/>
</dbReference>
<reference evidence="7" key="2">
    <citation type="journal article" date="2023" name="Infect Dis Poverty">
        <title>Chromosome-scale genome of the human blood fluke Schistosoma mekongi and its implications for public health.</title>
        <authorList>
            <person name="Zhou M."/>
            <person name="Xu L."/>
            <person name="Xu D."/>
            <person name="Chen W."/>
            <person name="Khan J."/>
            <person name="Hu Y."/>
            <person name="Huang H."/>
            <person name="Wei H."/>
            <person name="Zhang Y."/>
            <person name="Chusongsang P."/>
            <person name="Tanasarnprasert K."/>
            <person name="Hu X."/>
            <person name="Limpanont Y."/>
            <person name="Lv Z."/>
        </authorList>
    </citation>
    <scope>NUCLEOTIDE SEQUENCE</scope>
    <source>
        <strain evidence="7">LV_2022a</strain>
    </source>
</reference>
<feature type="region of interest" description="Disordered" evidence="6">
    <location>
        <begin position="107"/>
        <end position="135"/>
    </location>
</feature>
<dbReference type="PROSITE" id="PS51450">
    <property type="entry name" value="LRR"/>
    <property type="match status" value="6"/>
</dbReference>
<evidence type="ECO:0000256" key="2">
    <source>
        <dbReference type="ARBA" id="ARBA00022614"/>
    </source>
</evidence>
<dbReference type="Pfam" id="PF13855">
    <property type="entry name" value="LRR_8"/>
    <property type="match status" value="1"/>
</dbReference>
<dbReference type="InterPro" id="IPR001611">
    <property type="entry name" value="Leu-rich_rpt"/>
</dbReference>
<name>A0AAE2D6Z4_SCHME</name>
<dbReference type="EMBL" id="JALJAT010000002">
    <property type="protein sequence ID" value="KAK4473487.1"/>
    <property type="molecule type" value="Genomic_DNA"/>
</dbReference>
<evidence type="ECO:0000313" key="8">
    <source>
        <dbReference type="Proteomes" id="UP001292079"/>
    </source>
</evidence>
<dbReference type="PANTHER" id="PTHR45973:SF9">
    <property type="entry name" value="LEUCINE-RICH REPEAT-CONTAINING PROTEIN 46"/>
    <property type="match status" value="1"/>
</dbReference>
<accession>A0AAE2D6Z4</accession>
<keyword evidence="3" id="KW-0677">Repeat</keyword>
<dbReference type="InterPro" id="IPR003591">
    <property type="entry name" value="Leu-rich_rpt_typical-subtyp"/>
</dbReference>
<dbReference type="SMART" id="SM00369">
    <property type="entry name" value="LRR_TYP"/>
    <property type="match status" value="6"/>
</dbReference>
<organism evidence="7 8">
    <name type="scientific">Schistosoma mekongi</name>
    <name type="common">Parasitic worm</name>
    <dbReference type="NCBI Taxonomy" id="38744"/>
    <lineage>
        <taxon>Eukaryota</taxon>
        <taxon>Metazoa</taxon>
        <taxon>Spiralia</taxon>
        <taxon>Lophotrochozoa</taxon>
        <taxon>Platyhelminthes</taxon>
        <taxon>Trematoda</taxon>
        <taxon>Digenea</taxon>
        <taxon>Strigeidida</taxon>
        <taxon>Schistosomatoidea</taxon>
        <taxon>Schistosomatidae</taxon>
        <taxon>Schistosoma</taxon>
    </lineage>
</organism>
<dbReference type="InterPro" id="IPR050576">
    <property type="entry name" value="Cilia_flagella_integrity"/>
</dbReference>
<evidence type="ECO:0008006" key="9">
    <source>
        <dbReference type="Google" id="ProtNLM"/>
    </source>
</evidence>
<evidence type="ECO:0000256" key="3">
    <source>
        <dbReference type="ARBA" id="ARBA00022737"/>
    </source>
</evidence>
<evidence type="ECO:0000256" key="5">
    <source>
        <dbReference type="ARBA" id="ARBA00023273"/>
    </source>
</evidence>
<dbReference type="Proteomes" id="UP001292079">
    <property type="component" value="Unassembled WGS sequence"/>
</dbReference>
<feature type="compositionally biased region" description="Low complexity" evidence="6">
    <location>
        <begin position="107"/>
        <end position="118"/>
    </location>
</feature>
<evidence type="ECO:0000256" key="4">
    <source>
        <dbReference type="ARBA" id="ARBA00023069"/>
    </source>
</evidence>
<gene>
    <name evidence="7" type="ORF">MN116_002851</name>
</gene>
<proteinExistence type="predicted"/>
<protein>
    <recommendedName>
        <fullName evidence="9">Leucine-rich repeat-containing protein 49</fullName>
    </recommendedName>
</protein>
<dbReference type="Gene3D" id="3.80.10.10">
    <property type="entry name" value="Ribonuclease Inhibitor"/>
    <property type="match status" value="2"/>
</dbReference>
<feature type="compositionally biased region" description="Acidic residues" evidence="6">
    <location>
        <begin position="679"/>
        <end position="690"/>
    </location>
</feature>
<keyword evidence="4" id="KW-0969">Cilium</keyword>
<keyword evidence="8" id="KW-1185">Reference proteome</keyword>
<keyword evidence="2" id="KW-0433">Leucine-rich repeat</keyword>
<comment type="caution">
    <text evidence="7">The sequence shown here is derived from an EMBL/GenBank/DDBJ whole genome shotgun (WGS) entry which is preliminary data.</text>
</comment>
<comment type="subcellular location">
    <subcellularLocation>
        <location evidence="1">Cell projection</location>
        <location evidence="1">Cilium</location>
    </subcellularLocation>
</comment>